<dbReference type="Pfam" id="PF00672">
    <property type="entry name" value="HAMP"/>
    <property type="match status" value="1"/>
</dbReference>
<feature type="domain" description="Methyl-accepting transducer" evidence="8">
    <location>
        <begin position="276"/>
        <end position="512"/>
    </location>
</feature>
<evidence type="ECO:0000259" key="9">
    <source>
        <dbReference type="PROSITE" id="PS50885"/>
    </source>
</evidence>
<feature type="transmembrane region" description="Helical" evidence="7">
    <location>
        <begin position="184"/>
        <end position="206"/>
    </location>
</feature>
<dbReference type="RefSeq" id="WP_127198637.1">
    <property type="nucleotide sequence ID" value="NZ_RZNX01000002.1"/>
</dbReference>
<dbReference type="PANTHER" id="PTHR32089">
    <property type="entry name" value="METHYL-ACCEPTING CHEMOTAXIS PROTEIN MCPB"/>
    <property type="match status" value="1"/>
</dbReference>
<comment type="caution">
    <text evidence="10">The sequence shown here is derived from an EMBL/GenBank/DDBJ whole genome shotgun (WGS) entry which is preliminary data.</text>
</comment>
<dbReference type="CDD" id="cd11386">
    <property type="entry name" value="MCP_signal"/>
    <property type="match status" value="1"/>
</dbReference>
<feature type="transmembrane region" description="Helical" evidence="7">
    <location>
        <begin position="9"/>
        <end position="28"/>
    </location>
</feature>
<proteinExistence type="inferred from homology"/>
<dbReference type="InterPro" id="IPR004089">
    <property type="entry name" value="MCPsignal_dom"/>
</dbReference>
<dbReference type="Pfam" id="PF12729">
    <property type="entry name" value="4HB_MCP_1"/>
    <property type="match status" value="1"/>
</dbReference>
<evidence type="ECO:0000256" key="3">
    <source>
        <dbReference type="ARBA" id="ARBA00023136"/>
    </source>
</evidence>
<evidence type="ECO:0000256" key="6">
    <source>
        <dbReference type="PROSITE-ProRule" id="PRU00284"/>
    </source>
</evidence>
<evidence type="ECO:0000256" key="1">
    <source>
        <dbReference type="ARBA" id="ARBA00004236"/>
    </source>
</evidence>
<dbReference type="Pfam" id="PF00015">
    <property type="entry name" value="MCPsignal"/>
    <property type="match status" value="1"/>
</dbReference>
<dbReference type="PROSITE" id="PS50111">
    <property type="entry name" value="CHEMOTAXIS_TRANSDUC_2"/>
    <property type="match status" value="1"/>
</dbReference>
<evidence type="ECO:0000256" key="2">
    <source>
        <dbReference type="ARBA" id="ARBA00022475"/>
    </source>
</evidence>
<dbReference type="PANTHER" id="PTHR32089:SF112">
    <property type="entry name" value="LYSOZYME-LIKE PROTEIN-RELATED"/>
    <property type="match status" value="1"/>
</dbReference>
<keyword evidence="7" id="KW-0812">Transmembrane</keyword>
<keyword evidence="3 7" id="KW-0472">Membrane</keyword>
<dbReference type="OrthoDB" id="107771at2"/>
<dbReference type="Proteomes" id="UP000272464">
    <property type="component" value="Unassembled WGS sequence"/>
</dbReference>
<keyword evidence="2" id="KW-1003">Cell membrane</keyword>
<comment type="subcellular location">
    <subcellularLocation>
        <location evidence="1">Cell membrane</location>
    </subcellularLocation>
</comment>
<evidence type="ECO:0000313" key="11">
    <source>
        <dbReference type="Proteomes" id="UP000272464"/>
    </source>
</evidence>
<accession>A0A433XHJ9</accession>
<dbReference type="CDD" id="cd06225">
    <property type="entry name" value="HAMP"/>
    <property type="match status" value="1"/>
</dbReference>
<evidence type="ECO:0000256" key="5">
    <source>
        <dbReference type="ARBA" id="ARBA00029447"/>
    </source>
</evidence>
<keyword evidence="4 6" id="KW-0807">Transducer</keyword>
<evidence type="ECO:0000256" key="7">
    <source>
        <dbReference type="SAM" id="Phobius"/>
    </source>
</evidence>
<feature type="domain" description="HAMP" evidence="9">
    <location>
        <begin position="204"/>
        <end position="257"/>
    </location>
</feature>
<dbReference type="Gene3D" id="6.10.340.10">
    <property type="match status" value="1"/>
</dbReference>
<dbReference type="AlphaFoldDB" id="A0A433XHJ9"/>
<dbReference type="InterPro" id="IPR024478">
    <property type="entry name" value="HlyB_4HB_MCP"/>
</dbReference>
<dbReference type="GO" id="GO:0007165">
    <property type="term" value="P:signal transduction"/>
    <property type="evidence" value="ECO:0007669"/>
    <property type="project" value="UniProtKB-KW"/>
</dbReference>
<dbReference type="Gene3D" id="1.10.287.950">
    <property type="entry name" value="Methyl-accepting chemotaxis protein"/>
    <property type="match status" value="1"/>
</dbReference>
<keyword evidence="11" id="KW-1185">Reference proteome</keyword>
<evidence type="ECO:0000256" key="4">
    <source>
        <dbReference type="ARBA" id="ARBA00023224"/>
    </source>
</evidence>
<reference evidence="10 11" key="1">
    <citation type="submission" date="2018-12" db="EMBL/GenBank/DDBJ databases">
        <authorList>
            <person name="Sun L."/>
            <person name="Chen Z."/>
        </authorList>
    </citation>
    <scope>NUCLEOTIDE SEQUENCE [LARGE SCALE GENOMIC DNA]</scope>
    <source>
        <strain evidence="10 11">3-5-3</strain>
    </source>
</reference>
<dbReference type="PROSITE" id="PS50885">
    <property type="entry name" value="HAMP"/>
    <property type="match status" value="1"/>
</dbReference>
<dbReference type="EMBL" id="RZNX01000002">
    <property type="protein sequence ID" value="RUT33523.1"/>
    <property type="molecule type" value="Genomic_DNA"/>
</dbReference>
<comment type="similarity">
    <text evidence="5">Belongs to the methyl-accepting chemotaxis (MCP) protein family.</text>
</comment>
<organism evidence="10 11">
    <name type="scientific">Paenibacillus zeisoli</name>
    <dbReference type="NCBI Taxonomy" id="2496267"/>
    <lineage>
        <taxon>Bacteria</taxon>
        <taxon>Bacillati</taxon>
        <taxon>Bacillota</taxon>
        <taxon>Bacilli</taxon>
        <taxon>Bacillales</taxon>
        <taxon>Paenibacillaceae</taxon>
        <taxon>Paenibacillus</taxon>
    </lineage>
</organism>
<gene>
    <name evidence="10" type="ORF">EJP77_07710</name>
</gene>
<sequence>MKLTLGQKLVASFLSIAVLLGIISYISYTQLQRVDETYSDLVDRRAVILANTKDMQNSASREISNLRALLLQEEGAADALTSAYKELKDNIKETGSLVTIAANKDRLKHMDSLNEQFKINADQSAAMMKTGQLDQAKQFAAEKVLPIARDLREIADQIVKSQEQLMSQGSKDTTALVDSVKTTLVIVSLISILLAAIIGIIISRLISRSVKALAQGAEKIAEGYLDQEDIAVKSRDEIGDLARSFNQMKLNLRNVISQVGFNTEQVAATAEELAANAEQTGRATEQITISMQEAATGSEKQVSSAHEATQAVGEISKGMDQAESSIRAVTGLTDLANEKAGQGNAVVTETIRQMSLVQQSVKTSAEVVNSLGEKSNEIGQIVKLITEIAGQTNLLALNASIEAARAGEQGRGFAVVAGEVRKLAEQTTDAAAQIRDLILEVQNEAERAVVSMNEGTEIFQEGIKQVDRTGEVFTDILSSIQQVTSETRDVSAVIEQANASARMMVEIMENIALIAEQSSANTQNVAASAEEQNASMEEVASSAEALSKMSQELQALVSRFKV</sequence>
<dbReference type="SMART" id="SM00304">
    <property type="entry name" value="HAMP"/>
    <property type="match status" value="1"/>
</dbReference>
<dbReference type="InterPro" id="IPR003660">
    <property type="entry name" value="HAMP_dom"/>
</dbReference>
<dbReference type="SMART" id="SM00283">
    <property type="entry name" value="MA"/>
    <property type="match status" value="1"/>
</dbReference>
<name>A0A433XHJ9_9BACL</name>
<keyword evidence="7" id="KW-1133">Transmembrane helix</keyword>
<protein>
    <submittedName>
        <fullName evidence="10">Methyl-accepting chemotaxis protein</fullName>
    </submittedName>
</protein>
<evidence type="ECO:0000313" key="10">
    <source>
        <dbReference type="EMBL" id="RUT33523.1"/>
    </source>
</evidence>
<dbReference type="GO" id="GO:0005886">
    <property type="term" value="C:plasma membrane"/>
    <property type="evidence" value="ECO:0007669"/>
    <property type="project" value="UniProtKB-SubCell"/>
</dbReference>
<dbReference type="SUPFAM" id="SSF58104">
    <property type="entry name" value="Methyl-accepting chemotaxis protein (MCP) signaling domain"/>
    <property type="match status" value="1"/>
</dbReference>
<evidence type="ECO:0000259" key="8">
    <source>
        <dbReference type="PROSITE" id="PS50111"/>
    </source>
</evidence>